<keyword evidence="5" id="KW-0808">Transferase</keyword>
<keyword evidence="7" id="KW-0418">Kinase</keyword>
<gene>
    <name evidence="16" type="primary">YPK1</name>
    <name evidence="16" type="ORF">ATY40_BA7500118</name>
</gene>
<reference evidence="16 17" key="1">
    <citation type="submission" date="2016-02" db="EMBL/GenBank/DDBJ databases">
        <title>Comparative genomic and transcriptomic foundation for Pichia pastoris.</title>
        <authorList>
            <person name="Love K.R."/>
            <person name="Shah K.A."/>
            <person name="Whittaker C.A."/>
            <person name="Wu J."/>
            <person name="Bartlett M.C."/>
            <person name="Ma D."/>
            <person name="Leeson R.L."/>
            <person name="Priest M."/>
            <person name="Young S.K."/>
            <person name="Love J.C."/>
        </authorList>
    </citation>
    <scope>NUCLEOTIDE SEQUENCE [LARGE SCALE GENOMIC DNA]</scope>
    <source>
        <strain evidence="16 17">ATCC 28485</strain>
    </source>
</reference>
<dbReference type="Gene3D" id="1.10.510.10">
    <property type="entry name" value="Transferase(Phosphotransferase) domain 1"/>
    <property type="match status" value="1"/>
</dbReference>
<dbReference type="GO" id="GO:0106310">
    <property type="term" value="F:protein serine kinase activity"/>
    <property type="evidence" value="ECO:0007669"/>
    <property type="project" value="RHEA"/>
</dbReference>
<evidence type="ECO:0000313" key="16">
    <source>
        <dbReference type="EMBL" id="ANZ74261.1"/>
    </source>
</evidence>
<dbReference type="GO" id="GO:0070941">
    <property type="term" value="P:eisosome assembly"/>
    <property type="evidence" value="ECO:0007669"/>
    <property type="project" value="UniProtKB-ARBA"/>
</dbReference>
<comment type="similarity">
    <text evidence="1">Belongs to the protein kinase superfamily. AGC Ser/Thr protein kinase family. RAC subfamily.</text>
</comment>
<dbReference type="CDD" id="cd11651">
    <property type="entry name" value="YPK1_N_like"/>
    <property type="match status" value="1"/>
</dbReference>
<dbReference type="Gene3D" id="3.30.200.20">
    <property type="entry name" value="Phosphorylase Kinase, domain 1"/>
    <property type="match status" value="1"/>
</dbReference>
<dbReference type="Pfam" id="PF00069">
    <property type="entry name" value="Pkinase"/>
    <property type="match status" value="1"/>
</dbReference>
<sequence>MMSSWKQKLKDSTHHFSRAKKDSSPTRDDQTFYSGGSPSSGSVDVLSVSKPKPVLTRDSLEQSNQRRNSSTESSMSTQTAVELERASRSGNTVNVEEELKNLSLKDEEQAIFTKDLSTTDPVMVPCSDPSSQLDSMEKKPESQGFKPGLLTCKIYTGNDMKLPIPLKISKVLMDRLIESGVDVNLSKLQETCNELLSAATQITNNEKDKTSNKINSKKLELLMTKSIPALISVPSMYDPTPVKKPLIYLVVEFDKNTETINSIGNTINSPKFNNVTTFDVSSNMQTLTINAFARLPSVLIPEESLNQLNEEAKNLHNDKEPFRPLPQHDILIGTTRVDLNKSTNISNATSSSRLINHEWVNIINPYNKDCMGLINLSIDFHPYSSKKSMSIDDFQLLKVIGKGSFGKVMQVRKKDTGKVYALKVIRKAHIVSKMEVTHTLAEKFVLSKVDNPFIVPLKFAFQSPSKLYLVLSFINGGELFFHLLKSGKFSLARAKFYISELLSAIETLHDMNIIYRDLKPENILLDYQGHIALCDFGLCKINMQLEQKTNTFCGTPEYLAPELLSGQGYTRVVDFWTLGTLLYEMTVGLPPFYDENVKIMYKKILNDPLKFPAGFDPDAKSLITGLLQRDPTKRLGFNGSHEIKNHQFFADIDWQRLLSKSYIPPFKPPVQDSFDTSNFDAEFTNERPMDSVVDDYLSESVQKQFGGWTYIGSSSYYP</sequence>
<dbReference type="GO" id="GO:0004674">
    <property type="term" value="F:protein serine/threonine kinase activity"/>
    <property type="evidence" value="ECO:0007669"/>
    <property type="project" value="UniProtKB-KW"/>
</dbReference>
<dbReference type="AlphaFoldDB" id="A0A1B2J8E1"/>
<dbReference type="InterPro" id="IPR017441">
    <property type="entry name" value="Protein_kinase_ATP_BS"/>
</dbReference>
<evidence type="ECO:0000259" key="14">
    <source>
        <dbReference type="PROSITE" id="PS50011"/>
    </source>
</evidence>
<dbReference type="PROSITE" id="PS51285">
    <property type="entry name" value="AGC_KINASE_CTER"/>
    <property type="match status" value="1"/>
</dbReference>
<evidence type="ECO:0000256" key="13">
    <source>
        <dbReference type="SAM" id="MobiDB-lite"/>
    </source>
</evidence>
<dbReference type="SMART" id="SM00220">
    <property type="entry name" value="S_TKc"/>
    <property type="match status" value="1"/>
</dbReference>
<dbReference type="GO" id="GO:0060237">
    <property type="term" value="P:regulation of fungal-type cell wall organization"/>
    <property type="evidence" value="ECO:0007669"/>
    <property type="project" value="UniProtKB-ARBA"/>
</dbReference>
<evidence type="ECO:0000256" key="7">
    <source>
        <dbReference type="ARBA" id="ARBA00022777"/>
    </source>
</evidence>
<dbReference type="GO" id="GO:0006665">
    <property type="term" value="P:sphingolipid metabolic process"/>
    <property type="evidence" value="ECO:0007669"/>
    <property type="project" value="UniProtKB-KW"/>
</dbReference>
<evidence type="ECO:0000256" key="2">
    <source>
        <dbReference type="ARBA" id="ARBA00012513"/>
    </source>
</evidence>
<dbReference type="SMART" id="SM00133">
    <property type="entry name" value="S_TK_X"/>
    <property type="match status" value="1"/>
</dbReference>
<dbReference type="InterPro" id="IPR011009">
    <property type="entry name" value="Kinase-like_dom_sf"/>
</dbReference>
<keyword evidence="17" id="KW-1185">Reference proteome</keyword>
<dbReference type="GO" id="GO:0005524">
    <property type="term" value="F:ATP binding"/>
    <property type="evidence" value="ECO:0007669"/>
    <property type="project" value="UniProtKB-UniRule"/>
</dbReference>
<keyword evidence="9" id="KW-0746">Sphingolipid metabolism</keyword>
<evidence type="ECO:0000259" key="15">
    <source>
        <dbReference type="PROSITE" id="PS51285"/>
    </source>
</evidence>
<feature type="compositionally biased region" description="Basic and acidic residues" evidence="13">
    <location>
        <begin position="8"/>
        <end position="30"/>
    </location>
</feature>
<dbReference type="PROSITE" id="PS00107">
    <property type="entry name" value="PROTEIN_KINASE_ATP"/>
    <property type="match status" value="1"/>
</dbReference>
<comment type="catalytic activity">
    <reaction evidence="11">
        <text>L-seryl-[protein] + ATP = O-phospho-L-seryl-[protein] + ADP + H(+)</text>
        <dbReference type="Rhea" id="RHEA:17989"/>
        <dbReference type="Rhea" id="RHEA-COMP:9863"/>
        <dbReference type="Rhea" id="RHEA-COMP:11604"/>
        <dbReference type="ChEBI" id="CHEBI:15378"/>
        <dbReference type="ChEBI" id="CHEBI:29999"/>
        <dbReference type="ChEBI" id="CHEBI:30616"/>
        <dbReference type="ChEBI" id="CHEBI:83421"/>
        <dbReference type="ChEBI" id="CHEBI:456216"/>
        <dbReference type="EC" id="2.7.11.1"/>
    </reaction>
</comment>
<dbReference type="InterPro" id="IPR000961">
    <property type="entry name" value="AGC-kinase_C"/>
</dbReference>
<keyword evidence="9" id="KW-0443">Lipid metabolism</keyword>
<dbReference type="EC" id="2.7.11.1" evidence="2"/>
<evidence type="ECO:0000256" key="10">
    <source>
        <dbReference type="ARBA" id="ARBA00047899"/>
    </source>
</evidence>
<evidence type="ECO:0000256" key="1">
    <source>
        <dbReference type="ARBA" id="ARBA00006935"/>
    </source>
</evidence>
<dbReference type="PROSITE" id="PS50011">
    <property type="entry name" value="PROTEIN_KINASE_DOM"/>
    <property type="match status" value="1"/>
</dbReference>
<evidence type="ECO:0000313" key="17">
    <source>
        <dbReference type="Proteomes" id="UP000094565"/>
    </source>
</evidence>
<dbReference type="GO" id="GO:0030447">
    <property type="term" value="P:filamentous growth"/>
    <property type="evidence" value="ECO:0007669"/>
    <property type="project" value="UniProtKB-ARBA"/>
</dbReference>
<evidence type="ECO:0000256" key="8">
    <source>
        <dbReference type="ARBA" id="ARBA00022840"/>
    </source>
</evidence>
<dbReference type="OrthoDB" id="63267at2759"/>
<feature type="region of interest" description="Disordered" evidence="13">
    <location>
        <begin position="1"/>
        <end position="93"/>
    </location>
</feature>
<feature type="region of interest" description="Disordered" evidence="13">
    <location>
        <begin position="121"/>
        <end position="142"/>
    </location>
</feature>
<dbReference type="Pfam" id="PF00433">
    <property type="entry name" value="Pkinase_C"/>
    <property type="match status" value="1"/>
</dbReference>
<keyword evidence="3" id="KW-0723">Serine/threonine-protein kinase</keyword>
<dbReference type="Proteomes" id="UP000094565">
    <property type="component" value="Chromosome 1"/>
</dbReference>
<accession>A0A1B2J8E1</accession>
<dbReference type="InterPro" id="IPR000719">
    <property type="entry name" value="Prot_kinase_dom"/>
</dbReference>
<keyword evidence="4" id="KW-0597">Phosphoprotein</keyword>
<evidence type="ECO:0000256" key="12">
    <source>
        <dbReference type="PROSITE-ProRule" id="PRU10141"/>
    </source>
</evidence>
<evidence type="ECO:0000256" key="3">
    <source>
        <dbReference type="ARBA" id="ARBA00022527"/>
    </source>
</evidence>
<dbReference type="InterPro" id="IPR017892">
    <property type="entry name" value="Pkinase_C"/>
</dbReference>
<evidence type="ECO:0000256" key="5">
    <source>
        <dbReference type="ARBA" id="ARBA00022679"/>
    </source>
</evidence>
<feature type="domain" description="AGC-kinase C-terminal" evidence="15">
    <location>
        <begin position="650"/>
        <end position="718"/>
    </location>
</feature>
<dbReference type="PROSITE" id="PS00108">
    <property type="entry name" value="PROTEIN_KINASE_ST"/>
    <property type="match status" value="1"/>
</dbReference>
<dbReference type="SUPFAM" id="SSF56112">
    <property type="entry name" value="Protein kinase-like (PK-like)"/>
    <property type="match status" value="1"/>
</dbReference>
<feature type="domain" description="Protein kinase" evidence="14">
    <location>
        <begin position="394"/>
        <end position="649"/>
    </location>
</feature>
<feature type="binding site" evidence="12">
    <location>
        <position position="427"/>
    </location>
    <ligand>
        <name>ATP</name>
        <dbReference type="ChEBI" id="CHEBI:30616"/>
    </ligand>
</feature>
<keyword evidence="6 12" id="KW-0547">Nucleotide-binding</keyword>
<evidence type="ECO:0000256" key="4">
    <source>
        <dbReference type="ARBA" id="ARBA00022553"/>
    </source>
</evidence>
<organism evidence="16 17">
    <name type="scientific">Komagataella pastoris</name>
    <name type="common">Yeast</name>
    <name type="synonym">Pichia pastoris</name>
    <dbReference type="NCBI Taxonomy" id="4922"/>
    <lineage>
        <taxon>Eukaryota</taxon>
        <taxon>Fungi</taxon>
        <taxon>Dikarya</taxon>
        <taxon>Ascomycota</taxon>
        <taxon>Saccharomycotina</taxon>
        <taxon>Pichiomycetes</taxon>
        <taxon>Pichiales</taxon>
        <taxon>Pichiaceae</taxon>
        <taxon>Komagataella</taxon>
    </lineage>
</organism>
<keyword evidence="8 12" id="KW-0067">ATP-binding</keyword>
<dbReference type="EMBL" id="CP014584">
    <property type="protein sequence ID" value="ANZ74261.1"/>
    <property type="molecule type" value="Genomic_DNA"/>
</dbReference>
<dbReference type="PANTHER" id="PTHR24351">
    <property type="entry name" value="RIBOSOMAL PROTEIN S6 KINASE"/>
    <property type="match status" value="1"/>
</dbReference>
<evidence type="ECO:0000256" key="6">
    <source>
        <dbReference type="ARBA" id="ARBA00022741"/>
    </source>
</evidence>
<name>A0A1B2J8E1_PICPA</name>
<feature type="compositionally biased region" description="Polar residues" evidence="13">
    <location>
        <begin position="61"/>
        <end position="80"/>
    </location>
</feature>
<feature type="compositionally biased region" description="Low complexity" evidence="13">
    <location>
        <begin position="34"/>
        <end position="49"/>
    </location>
</feature>
<proteinExistence type="inferred from homology"/>
<evidence type="ECO:0000256" key="11">
    <source>
        <dbReference type="ARBA" id="ARBA00048679"/>
    </source>
</evidence>
<dbReference type="FunFam" id="1.10.510.10:FF:000008">
    <property type="entry name" value="Non-specific serine/threonine protein kinase"/>
    <property type="match status" value="1"/>
</dbReference>
<dbReference type="InterPro" id="IPR008271">
    <property type="entry name" value="Ser/Thr_kinase_AS"/>
</dbReference>
<protein>
    <recommendedName>
        <fullName evidence="2">non-specific serine/threonine protein kinase</fullName>
        <ecNumber evidence="2">2.7.11.1</ecNumber>
    </recommendedName>
</protein>
<comment type="catalytic activity">
    <reaction evidence="10">
        <text>L-threonyl-[protein] + ATP = O-phospho-L-threonyl-[protein] + ADP + H(+)</text>
        <dbReference type="Rhea" id="RHEA:46608"/>
        <dbReference type="Rhea" id="RHEA-COMP:11060"/>
        <dbReference type="Rhea" id="RHEA-COMP:11605"/>
        <dbReference type="ChEBI" id="CHEBI:15378"/>
        <dbReference type="ChEBI" id="CHEBI:30013"/>
        <dbReference type="ChEBI" id="CHEBI:30616"/>
        <dbReference type="ChEBI" id="CHEBI:61977"/>
        <dbReference type="ChEBI" id="CHEBI:456216"/>
        <dbReference type="EC" id="2.7.11.1"/>
    </reaction>
</comment>
<dbReference type="GO" id="GO:0016020">
    <property type="term" value="C:membrane"/>
    <property type="evidence" value="ECO:0007669"/>
    <property type="project" value="GOC"/>
</dbReference>
<dbReference type="FunFam" id="3.30.200.20:FF:000048">
    <property type="entry name" value="Non-specific serine/threonine protein kinase"/>
    <property type="match status" value="1"/>
</dbReference>
<evidence type="ECO:0000256" key="9">
    <source>
        <dbReference type="ARBA" id="ARBA00022919"/>
    </source>
</evidence>